<keyword evidence="1" id="KW-0129">CBS domain</keyword>
<dbReference type="Proteomes" id="UP001428817">
    <property type="component" value="Unassembled WGS sequence"/>
</dbReference>
<dbReference type="PANTHER" id="PTHR43099:SF5">
    <property type="entry name" value="HLYC_CORC FAMILY TRANSPORTER"/>
    <property type="match status" value="1"/>
</dbReference>
<comment type="caution">
    <text evidence="3">The sequence shown here is derived from an EMBL/GenBank/DDBJ whole genome shotgun (WGS) entry which is preliminary data.</text>
</comment>
<dbReference type="SUPFAM" id="SSF54631">
    <property type="entry name" value="CBS-domain pair"/>
    <property type="match status" value="1"/>
</dbReference>
<name>A0ABP9PJ98_9PSEU</name>
<organism evidence="3 4">
    <name type="scientific">Pseudonocardia eucalypti</name>
    <dbReference type="NCBI Taxonomy" id="648755"/>
    <lineage>
        <taxon>Bacteria</taxon>
        <taxon>Bacillati</taxon>
        <taxon>Actinomycetota</taxon>
        <taxon>Actinomycetes</taxon>
        <taxon>Pseudonocardiales</taxon>
        <taxon>Pseudonocardiaceae</taxon>
        <taxon>Pseudonocardia</taxon>
    </lineage>
</organism>
<evidence type="ECO:0000259" key="2">
    <source>
        <dbReference type="PROSITE" id="PS51371"/>
    </source>
</evidence>
<protein>
    <recommendedName>
        <fullName evidence="2">CBS domain-containing protein</fullName>
    </recommendedName>
</protein>
<dbReference type="PROSITE" id="PS51371">
    <property type="entry name" value="CBS"/>
    <property type="match status" value="1"/>
</dbReference>
<feature type="domain" description="CBS" evidence="2">
    <location>
        <begin position="109"/>
        <end position="164"/>
    </location>
</feature>
<evidence type="ECO:0000313" key="3">
    <source>
        <dbReference type="EMBL" id="GAA5147422.1"/>
    </source>
</evidence>
<evidence type="ECO:0000256" key="1">
    <source>
        <dbReference type="PROSITE-ProRule" id="PRU00703"/>
    </source>
</evidence>
<accession>A0ABP9PJ98</accession>
<reference evidence="4" key="1">
    <citation type="journal article" date="2019" name="Int. J. Syst. Evol. Microbiol.">
        <title>The Global Catalogue of Microorganisms (GCM) 10K type strain sequencing project: providing services to taxonomists for standard genome sequencing and annotation.</title>
        <authorList>
            <consortium name="The Broad Institute Genomics Platform"/>
            <consortium name="The Broad Institute Genome Sequencing Center for Infectious Disease"/>
            <person name="Wu L."/>
            <person name="Ma J."/>
        </authorList>
    </citation>
    <scope>NUCLEOTIDE SEQUENCE [LARGE SCALE GENOMIC DNA]</scope>
    <source>
        <strain evidence="4">JCM 18303</strain>
    </source>
</reference>
<dbReference type="InterPro" id="IPR000644">
    <property type="entry name" value="CBS_dom"/>
</dbReference>
<dbReference type="InterPro" id="IPR046342">
    <property type="entry name" value="CBS_dom_sf"/>
</dbReference>
<dbReference type="EMBL" id="BAABJP010000002">
    <property type="protein sequence ID" value="GAA5147422.1"/>
    <property type="molecule type" value="Genomic_DNA"/>
</dbReference>
<proteinExistence type="predicted"/>
<dbReference type="PANTHER" id="PTHR43099">
    <property type="entry name" value="UPF0053 PROTEIN YRKA"/>
    <property type="match status" value="1"/>
</dbReference>
<evidence type="ECO:0000313" key="4">
    <source>
        <dbReference type="Proteomes" id="UP001428817"/>
    </source>
</evidence>
<keyword evidence="4" id="KW-1185">Reference proteome</keyword>
<dbReference type="Gene3D" id="3.10.580.10">
    <property type="entry name" value="CBS-domain"/>
    <property type="match status" value="1"/>
</dbReference>
<dbReference type="Pfam" id="PF00571">
    <property type="entry name" value="CBS"/>
    <property type="match status" value="1"/>
</dbReference>
<dbReference type="InterPro" id="IPR051676">
    <property type="entry name" value="UPF0053_domain"/>
</dbReference>
<sequence>MAIGHSPASLRELVDHSAQAGALDPGRHDRLIAALQLHTTTLRGLARPVPTVHGVHSADTVERVREVARDSGHLRLVVWPTTEPAGTPIGMVHVRDTLTADPTTIVSELTRPVLTLAADTPVYPALSAMRAQASQFALVTDGTEFLGLVTMHDLLDRLLPPSDAR</sequence>
<gene>
    <name evidence="3" type="ORF">GCM10023321_08300</name>
</gene>